<feature type="region of interest" description="Disordered" evidence="1">
    <location>
        <begin position="274"/>
        <end position="319"/>
    </location>
</feature>
<reference evidence="3 4" key="1">
    <citation type="journal article" date="2024" name="bioRxiv">
        <title>A reference genome for Trichogramma kaykai: A tiny desert-dwelling parasitoid wasp with competing sex-ratio distorters.</title>
        <authorList>
            <person name="Culotta J."/>
            <person name="Lindsey A.R."/>
        </authorList>
    </citation>
    <scope>NUCLEOTIDE SEQUENCE [LARGE SCALE GENOMIC DNA]</scope>
    <source>
        <strain evidence="3 4">KSX58</strain>
    </source>
</reference>
<gene>
    <name evidence="3" type="ORF">TKK_010836</name>
</gene>
<evidence type="ECO:0000313" key="4">
    <source>
        <dbReference type="Proteomes" id="UP001627154"/>
    </source>
</evidence>
<dbReference type="InterPro" id="IPR038717">
    <property type="entry name" value="Tc1-like_DDE_dom"/>
</dbReference>
<feature type="domain" description="Tc1-like transposase DDE" evidence="2">
    <location>
        <begin position="80"/>
        <end position="143"/>
    </location>
</feature>
<dbReference type="InterPro" id="IPR036397">
    <property type="entry name" value="RNaseH_sf"/>
</dbReference>
<organism evidence="3 4">
    <name type="scientific">Trichogramma kaykai</name>
    <dbReference type="NCBI Taxonomy" id="54128"/>
    <lineage>
        <taxon>Eukaryota</taxon>
        <taxon>Metazoa</taxon>
        <taxon>Ecdysozoa</taxon>
        <taxon>Arthropoda</taxon>
        <taxon>Hexapoda</taxon>
        <taxon>Insecta</taxon>
        <taxon>Pterygota</taxon>
        <taxon>Neoptera</taxon>
        <taxon>Endopterygota</taxon>
        <taxon>Hymenoptera</taxon>
        <taxon>Apocrita</taxon>
        <taxon>Proctotrupomorpha</taxon>
        <taxon>Chalcidoidea</taxon>
        <taxon>Trichogrammatidae</taxon>
        <taxon>Trichogramma</taxon>
    </lineage>
</organism>
<dbReference type="EMBL" id="JBJJXI010000086">
    <property type="protein sequence ID" value="KAL3395008.1"/>
    <property type="molecule type" value="Genomic_DNA"/>
</dbReference>
<sequence>MDELFMFNIVAPRILSDRYEENYILPRSWNGRHTKCFFGWISGYTPGAICPVSRKLNSVGYLELLDEVFLPSVRAVFGDEGVINVIEDNSAIHTAHIVQEWWRNHPQFNRLDLPPRSPEINIIENVWSEMVRQWTPGMARTEAELIDRNSGCRQKSGHDLRSGGRAKQLRKRPERPPNPQKNSAWEKTRKLWRSHKFTTTLAQTKRVRQQQLVHKPGLRESQKNIRSLGLEAFTSTLVGSAFTYEFTYRLKLRCLFEKCASSVHSAIQSRDHKPLLPDVQTLMPKTPAQRERRSIQQQRSQESKRDEERQQRLLIDPRPPLRDTFRNVLDLPLPPWTGQQHVSLSMPSLQYDIEEIKPTVCSVVIVPSTITCT</sequence>
<feature type="region of interest" description="Disordered" evidence="1">
    <location>
        <begin position="149"/>
        <end position="186"/>
    </location>
</feature>
<evidence type="ECO:0000256" key="1">
    <source>
        <dbReference type="SAM" id="MobiDB-lite"/>
    </source>
</evidence>
<accession>A0ABD2WPX4</accession>
<feature type="compositionally biased region" description="Basic and acidic residues" evidence="1">
    <location>
        <begin position="301"/>
        <end position="311"/>
    </location>
</feature>
<comment type="caution">
    <text evidence="3">The sequence shown here is derived from an EMBL/GenBank/DDBJ whole genome shotgun (WGS) entry which is preliminary data.</text>
</comment>
<evidence type="ECO:0000313" key="3">
    <source>
        <dbReference type="EMBL" id="KAL3395008.1"/>
    </source>
</evidence>
<evidence type="ECO:0000259" key="2">
    <source>
        <dbReference type="Pfam" id="PF13358"/>
    </source>
</evidence>
<dbReference type="AlphaFoldDB" id="A0ABD2WPX4"/>
<dbReference type="Gene3D" id="3.30.420.10">
    <property type="entry name" value="Ribonuclease H-like superfamily/Ribonuclease H"/>
    <property type="match status" value="1"/>
</dbReference>
<dbReference type="Pfam" id="PF13358">
    <property type="entry name" value="DDE_3"/>
    <property type="match status" value="1"/>
</dbReference>
<proteinExistence type="predicted"/>
<dbReference type="Proteomes" id="UP001627154">
    <property type="component" value="Unassembled WGS sequence"/>
</dbReference>
<keyword evidence="4" id="KW-1185">Reference proteome</keyword>
<name>A0ABD2WPX4_9HYME</name>
<protein>
    <recommendedName>
        <fullName evidence="2">Tc1-like transposase DDE domain-containing protein</fullName>
    </recommendedName>
</protein>